<reference evidence="1 2" key="1">
    <citation type="submission" date="2014-09" db="EMBL/GenBank/DDBJ databases">
        <authorList>
            <person name="Regsiter A."/>
        </authorList>
    </citation>
    <scope>NUCLEOTIDE SEQUENCE [LARGE SCALE GENOMIC DNA]</scope>
</reference>
<comment type="caution">
    <text evidence="1">The sequence shown here is derived from an EMBL/GenBank/DDBJ whole genome shotgun (WGS) entry which is preliminary data.</text>
</comment>
<dbReference type="Proteomes" id="UP000052230">
    <property type="component" value="Unassembled WGS sequence"/>
</dbReference>
<dbReference type="EMBL" id="CCXZ01000004">
    <property type="protein sequence ID" value="CEG14261.1"/>
    <property type="molecule type" value="Genomic_DNA"/>
</dbReference>
<protein>
    <submittedName>
        <fullName evidence="1">Uncharacterized protein</fullName>
    </submittedName>
</protein>
<keyword evidence="2" id="KW-1185">Reference proteome</keyword>
<evidence type="ECO:0000313" key="2">
    <source>
        <dbReference type="Proteomes" id="UP000052230"/>
    </source>
</evidence>
<gene>
    <name evidence="1" type="ORF">XAC3562_1010020</name>
</gene>
<accession>A0A0U5FBA5</accession>
<dbReference type="AlphaFoldDB" id="A0A0U5FBA5"/>
<sequence length="58" mass="6246">MYCSACVSGADAVPGTCEQPVTIDNASIEELKKYLKVIAYSPAPDKDMTRHRNADSAL</sequence>
<organism evidence="1 2">
    <name type="scientific">Xanthomonas citri pv. citri</name>
    <dbReference type="NCBI Taxonomy" id="611301"/>
    <lineage>
        <taxon>Bacteria</taxon>
        <taxon>Pseudomonadati</taxon>
        <taxon>Pseudomonadota</taxon>
        <taxon>Gammaproteobacteria</taxon>
        <taxon>Lysobacterales</taxon>
        <taxon>Lysobacteraceae</taxon>
        <taxon>Xanthomonas</taxon>
    </lineage>
</organism>
<name>A0A0U5FBA5_XANCI</name>
<proteinExistence type="predicted"/>
<evidence type="ECO:0000313" key="1">
    <source>
        <dbReference type="EMBL" id="CEG14261.1"/>
    </source>
</evidence>